<evidence type="ECO:0000313" key="5">
    <source>
        <dbReference type="Proteomes" id="UP000385207"/>
    </source>
</evidence>
<keyword evidence="1 4" id="KW-0378">Hydrolase</keyword>
<dbReference type="Gene3D" id="1.10.3410.10">
    <property type="entry name" value="putative deoxyguanosinetriphosphate triphosphohydrolase like domain"/>
    <property type="match status" value="1"/>
</dbReference>
<dbReference type="Gene3D" id="1.10.3550.10">
    <property type="entry name" value="eoxyguanosinetriphosphate triphosphohydrolase domain-like"/>
    <property type="match status" value="1"/>
</dbReference>
<feature type="compositionally biased region" description="Low complexity" evidence="2">
    <location>
        <begin position="22"/>
        <end position="31"/>
    </location>
</feature>
<evidence type="ECO:0000313" key="4">
    <source>
        <dbReference type="EMBL" id="VVP16020.1"/>
    </source>
</evidence>
<dbReference type="Proteomes" id="UP000385207">
    <property type="component" value="Unassembled WGS sequence"/>
</dbReference>
<reference evidence="4 5" key="1">
    <citation type="submission" date="2019-09" db="EMBL/GenBank/DDBJ databases">
        <authorList>
            <person name="Chandra G."/>
            <person name="Truman W A."/>
        </authorList>
    </citation>
    <scope>NUCLEOTIDE SEQUENCE [LARGE SCALE GENOMIC DNA]</scope>
    <source>
        <strain evidence="4">PS862</strain>
    </source>
</reference>
<dbReference type="Gene3D" id="1.10.3210.10">
    <property type="entry name" value="Hypothetical protein af1432"/>
    <property type="match status" value="1"/>
</dbReference>
<gene>
    <name evidence="4" type="primary">dgt_2</name>
    <name evidence="4" type="ORF">PS862_03602</name>
</gene>
<dbReference type="GO" id="GO:0008832">
    <property type="term" value="F:dGTPase activity"/>
    <property type="evidence" value="ECO:0007669"/>
    <property type="project" value="UniProtKB-EC"/>
</dbReference>
<dbReference type="SMART" id="SM00471">
    <property type="entry name" value="HDc"/>
    <property type="match status" value="1"/>
</dbReference>
<feature type="domain" description="HD/PDEase" evidence="3">
    <location>
        <begin position="73"/>
        <end position="267"/>
    </location>
</feature>
<evidence type="ECO:0000256" key="1">
    <source>
        <dbReference type="ARBA" id="ARBA00022801"/>
    </source>
</evidence>
<protein>
    <submittedName>
        <fullName evidence="4">Deoxyguanosinetriphosphate triphosphohydrolase</fullName>
        <ecNumber evidence="4">3.1.5.1</ecNumber>
    </submittedName>
</protein>
<dbReference type="Pfam" id="PF01966">
    <property type="entry name" value="HD"/>
    <property type="match status" value="1"/>
</dbReference>
<dbReference type="RefSeq" id="WP_224790715.1">
    <property type="nucleotide sequence ID" value="NZ_CABVHE010000013.1"/>
</dbReference>
<accession>A0A5E7LPK6</accession>
<organism evidence="4 5">
    <name type="scientific">Pseudomonas fluorescens</name>
    <dbReference type="NCBI Taxonomy" id="294"/>
    <lineage>
        <taxon>Bacteria</taxon>
        <taxon>Pseudomonadati</taxon>
        <taxon>Pseudomonadota</taxon>
        <taxon>Gammaproteobacteria</taxon>
        <taxon>Pseudomonadales</taxon>
        <taxon>Pseudomonadaceae</taxon>
        <taxon>Pseudomonas</taxon>
    </lineage>
</organism>
<dbReference type="EMBL" id="CABVII010000016">
    <property type="protein sequence ID" value="VVP16020.1"/>
    <property type="molecule type" value="Genomic_DNA"/>
</dbReference>
<dbReference type="AlphaFoldDB" id="A0A5E7LPK6"/>
<evidence type="ECO:0000259" key="3">
    <source>
        <dbReference type="SMART" id="SM00471"/>
    </source>
</evidence>
<dbReference type="NCBIfam" id="TIGR01353">
    <property type="entry name" value="dGTP_triPase"/>
    <property type="match status" value="1"/>
</dbReference>
<proteinExistence type="predicted"/>
<name>A0A5E7LPK6_PSEFL</name>
<evidence type="ECO:0000256" key="2">
    <source>
        <dbReference type="SAM" id="MobiDB-lite"/>
    </source>
</evidence>
<dbReference type="InterPro" id="IPR006261">
    <property type="entry name" value="dGTPase"/>
</dbReference>
<feature type="region of interest" description="Disordered" evidence="2">
    <location>
        <begin position="16"/>
        <end position="38"/>
    </location>
</feature>
<dbReference type="InterPro" id="IPR003607">
    <property type="entry name" value="HD/PDEase_dom"/>
</dbReference>
<dbReference type="SUPFAM" id="SSF109604">
    <property type="entry name" value="HD-domain/PDEase-like"/>
    <property type="match status" value="1"/>
</dbReference>
<dbReference type="InterPro" id="IPR023293">
    <property type="entry name" value="dGTP_triP_hydro_central_sf"/>
</dbReference>
<dbReference type="EC" id="3.1.5.1" evidence="4"/>
<dbReference type="InterPro" id="IPR027432">
    <property type="entry name" value="dGTP_triphosphohydrolase_C"/>
</dbReference>
<sequence length="483" mass="54794">MLMHQDSKWTSLLNENRRKKAAQASDSSAASEPQKDIEYRTQIERDHDRILFCTPVRRMADKTQVFPLDKNDSIRNRLTHSHEVSNLARSLGVTLAYNLQSLLDIPDAKRTVPALLAAVGLVHDLGNPPFGHQGEAAIQSWFRDNKEDLCCDDIPENLYQDFLKFEGNAQTFRLVTRLQLLNDNFGLDLTYATLAAMMKYPTSSMGVDKGAGVARKKHGFFHSEESIAKEVLGEVGLEMGLRHPMAYLMEACDDIAYAVLDAEDAIKKGLASFSDLMAHLKHENSDPLVRNVVLLGEEKHTEYRGAGLSPAELNDVSMQRFRVFAIGEMINAATEAFLKNEKSLVGGTEKLSLLELSRASRLRDSLCDFSRTYAFVHRTVLEVELRGYNTIRGLMDIFWDAIKETDPNKKKDIPKNPYDRYVYTRISESYRRVYNDPADEVKQLPVKYRQFLLLTDMISGMTDSYAMNLLEELTSFKMKVKNA</sequence>
<dbReference type="InterPro" id="IPR006674">
    <property type="entry name" value="HD_domain"/>
</dbReference>